<evidence type="ECO:0000256" key="2">
    <source>
        <dbReference type="ARBA" id="ARBA00023180"/>
    </source>
</evidence>
<dbReference type="PANTHER" id="PTHR22835:SF546">
    <property type="entry name" value="GDSL-LIKE LIPASE_ACYLHYDROLASE"/>
    <property type="match status" value="1"/>
</dbReference>
<keyword evidence="4" id="KW-1185">Reference proteome</keyword>
<name>A0ABR0V5J4_REHGL</name>
<evidence type="ECO:0008006" key="5">
    <source>
        <dbReference type="Google" id="ProtNLM"/>
    </source>
</evidence>
<comment type="caution">
    <text evidence="3">The sequence shown here is derived from an EMBL/GenBank/DDBJ whole genome shotgun (WGS) entry which is preliminary data.</text>
</comment>
<dbReference type="Gene3D" id="3.40.50.1110">
    <property type="entry name" value="SGNH hydrolase"/>
    <property type="match status" value="2"/>
</dbReference>
<comment type="similarity">
    <text evidence="1">Belongs to the 'GDSL' lipolytic enzyme family.</text>
</comment>
<keyword evidence="2" id="KW-0325">Glycoprotein</keyword>
<reference evidence="3 4" key="1">
    <citation type="journal article" date="2021" name="Comput. Struct. Biotechnol. J.">
        <title>De novo genome assembly of the potent medicinal plant Rehmannia glutinosa using nanopore technology.</title>
        <authorList>
            <person name="Ma L."/>
            <person name="Dong C."/>
            <person name="Song C."/>
            <person name="Wang X."/>
            <person name="Zheng X."/>
            <person name="Niu Y."/>
            <person name="Chen S."/>
            <person name="Feng W."/>
        </authorList>
    </citation>
    <scope>NUCLEOTIDE SEQUENCE [LARGE SCALE GENOMIC DNA]</scope>
    <source>
        <strain evidence="3">DH-2019</strain>
    </source>
</reference>
<evidence type="ECO:0000313" key="3">
    <source>
        <dbReference type="EMBL" id="KAK6129356.1"/>
    </source>
</evidence>
<sequence>MGRKDFMLYDFILNFLCSEKETIYNFGDSNSDTGAISAAFWPTPSPYGTSYFGKPAGRNSDGRLIIDFIARNPMERNKLPRPQEFSRALYTFDIGQNDLATGFRKFSMPQLRSAIPDIVNQFAAAITRLYQQGTRAFWIHNTGPIGCLPATAMYFRNRRPGLFNKYGCIRSQNAMAVEFNKQLKARINTLRAELPHAALTYVDIYSAKYHLIRNAIIYGFNDPFKICCGHHKNNVHVWCGQRLMINGTNIFGAACGSPATCVSWDGVHYSQAANQWIANHILNGSFSDPPIPISSACLKR</sequence>
<gene>
    <name evidence="3" type="ORF">DH2020_036907</name>
</gene>
<dbReference type="SUPFAM" id="SSF52266">
    <property type="entry name" value="SGNH hydrolase"/>
    <property type="match status" value="1"/>
</dbReference>
<dbReference type="Proteomes" id="UP001318860">
    <property type="component" value="Unassembled WGS sequence"/>
</dbReference>
<protein>
    <recommendedName>
        <fullName evidence="5">GDSL esterase/lipase</fullName>
    </recommendedName>
</protein>
<dbReference type="InterPro" id="IPR036514">
    <property type="entry name" value="SGNH_hydro_sf"/>
</dbReference>
<evidence type="ECO:0000313" key="4">
    <source>
        <dbReference type="Proteomes" id="UP001318860"/>
    </source>
</evidence>
<evidence type="ECO:0000256" key="1">
    <source>
        <dbReference type="ARBA" id="ARBA00008668"/>
    </source>
</evidence>
<dbReference type="PANTHER" id="PTHR22835">
    <property type="entry name" value="ZINC FINGER FYVE DOMAIN CONTAINING PROTEIN"/>
    <property type="match status" value="1"/>
</dbReference>
<dbReference type="Pfam" id="PF00657">
    <property type="entry name" value="Lipase_GDSL"/>
    <property type="match status" value="1"/>
</dbReference>
<dbReference type="EMBL" id="JABTTQ020001656">
    <property type="protein sequence ID" value="KAK6129356.1"/>
    <property type="molecule type" value="Genomic_DNA"/>
</dbReference>
<organism evidence="3 4">
    <name type="scientific">Rehmannia glutinosa</name>
    <name type="common">Chinese foxglove</name>
    <dbReference type="NCBI Taxonomy" id="99300"/>
    <lineage>
        <taxon>Eukaryota</taxon>
        <taxon>Viridiplantae</taxon>
        <taxon>Streptophyta</taxon>
        <taxon>Embryophyta</taxon>
        <taxon>Tracheophyta</taxon>
        <taxon>Spermatophyta</taxon>
        <taxon>Magnoliopsida</taxon>
        <taxon>eudicotyledons</taxon>
        <taxon>Gunneridae</taxon>
        <taxon>Pentapetalae</taxon>
        <taxon>asterids</taxon>
        <taxon>lamiids</taxon>
        <taxon>Lamiales</taxon>
        <taxon>Orobanchaceae</taxon>
        <taxon>Rehmannieae</taxon>
        <taxon>Rehmannia</taxon>
    </lineage>
</organism>
<accession>A0ABR0V5J4</accession>
<dbReference type="InterPro" id="IPR001087">
    <property type="entry name" value="GDSL"/>
</dbReference>
<proteinExistence type="inferred from homology"/>